<reference evidence="3" key="1">
    <citation type="submission" date="2020-01" db="EMBL/GenBank/DDBJ databases">
        <title>Sphingomonas sp. strain CSW-10.</title>
        <authorList>
            <person name="Chen W.-M."/>
        </authorList>
    </citation>
    <scope>NUCLEOTIDE SEQUENCE [LARGE SCALE GENOMIC DNA]</scope>
    <source>
        <strain evidence="3">CCP-1</strain>
    </source>
</reference>
<evidence type="ECO:0000313" key="3">
    <source>
        <dbReference type="Proteomes" id="UP001517376"/>
    </source>
</evidence>
<gene>
    <name evidence="2" type="ORF">GU920_09935</name>
</gene>
<evidence type="ECO:0000313" key="2">
    <source>
        <dbReference type="EMBL" id="NBE07857.1"/>
    </source>
</evidence>
<name>A0ABW9Y634_9RHOB</name>
<dbReference type="Proteomes" id="UP001517376">
    <property type="component" value="Unassembled WGS sequence"/>
</dbReference>
<dbReference type="RefSeq" id="WP_161766870.1">
    <property type="nucleotide sequence ID" value="NZ_JAAATW010000002.1"/>
</dbReference>
<dbReference type="EMBL" id="JAAATW010000002">
    <property type="protein sequence ID" value="NBE07857.1"/>
    <property type="molecule type" value="Genomic_DNA"/>
</dbReference>
<keyword evidence="1" id="KW-0812">Transmembrane</keyword>
<protein>
    <submittedName>
        <fullName evidence="2">Rod shape-determining protein MreD</fullName>
    </submittedName>
</protein>
<evidence type="ECO:0000256" key="1">
    <source>
        <dbReference type="SAM" id="Phobius"/>
    </source>
</evidence>
<feature type="transmembrane region" description="Helical" evidence="1">
    <location>
        <begin position="109"/>
        <end position="131"/>
    </location>
</feature>
<proteinExistence type="predicted"/>
<accession>A0ABW9Y634</accession>
<organism evidence="2 3">
    <name type="scientific">Paragemmobacter ruber</name>
    <dbReference type="NCBI Taxonomy" id="1985673"/>
    <lineage>
        <taxon>Bacteria</taxon>
        <taxon>Pseudomonadati</taxon>
        <taxon>Pseudomonadota</taxon>
        <taxon>Alphaproteobacteria</taxon>
        <taxon>Rhodobacterales</taxon>
        <taxon>Paracoccaceae</taxon>
        <taxon>Paragemmobacter</taxon>
    </lineage>
</organism>
<keyword evidence="1" id="KW-1133">Transmembrane helix</keyword>
<comment type="caution">
    <text evidence="2">The sequence shown here is derived from an EMBL/GenBank/DDBJ whole genome shotgun (WGS) entry which is preliminary data.</text>
</comment>
<keyword evidence="3" id="KW-1185">Reference proteome</keyword>
<sequence length="179" mass="20021">MVEGLRSSVWVYRGAFLALALVLLFLRLLPLGSVAGDWPGPDLLLCLIFAWVMRRPDYLPVLLIGAVVLLEDLILMRPPGLWTALVILATEFIRARVALTRELQFLTEWLLVAGLMVALLIAYRLAFTIVFLPQPAFGFALLQTLWSILCYPLVVVASRLAFDLRKPATGEVDAYGRRL</sequence>
<keyword evidence="1" id="KW-0472">Membrane</keyword>
<feature type="transmembrane region" description="Helical" evidence="1">
    <location>
        <begin position="137"/>
        <end position="157"/>
    </location>
</feature>
<feature type="transmembrane region" description="Helical" evidence="1">
    <location>
        <begin position="59"/>
        <end position="88"/>
    </location>
</feature>